<feature type="compositionally biased region" description="Basic and acidic residues" evidence="1">
    <location>
        <begin position="445"/>
        <end position="464"/>
    </location>
</feature>
<evidence type="ECO:0000256" key="1">
    <source>
        <dbReference type="SAM" id="MobiDB-lite"/>
    </source>
</evidence>
<name>A0ABR4JHQ0_9EURO</name>
<organism evidence="2 3">
    <name type="scientific">Aspergillus pseudodeflectus</name>
    <dbReference type="NCBI Taxonomy" id="176178"/>
    <lineage>
        <taxon>Eukaryota</taxon>
        <taxon>Fungi</taxon>
        <taxon>Dikarya</taxon>
        <taxon>Ascomycota</taxon>
        <taxon>Pezizomycotina</taxon>
        <taxon>Eurotiomycetes</taxon>
        <taxon>Eurotiomycetidae</taxon>
        <taxon>Eurotiales</taxon>
        <taxon>Aspergillaceae</taxon>
        <taxon>Aspergillus</taxon>
        <taxon>Aspergillus subgen. Nidulantes</taxon>
    </lineage>
</organism>
<keyword evidence="3" id="KW-1185">Reference proteome</keyword>
<feature type="region of interest" description="Disordered" evidence="1">
    <location>
        <begin position="177"/>
        <end position="219"/>
    </location>
</feature>
<dbReference type="GeneID" id="98158764"/>
<reference evidence="2 3" key="1">
    <citation type="submission" date="2024-07" db="EMBL/GenBank/DDBJ databases">
        <title>Section-level genome sequencing and comparative genomics of Aspergillus sections Usti and Cavernicolus.</title>
        <authorList>
            <consortium name="Lawrence Berkeley National Laboratory"/>
            <person name="Nybo J.L."/>
            <person name="Vesth T.C."/>
            <person name="Theobald S."/>
            <person name="Frisvad J.C."/>
            <person name="Larsen T.O."/>
            <person name="Kjaerboelling I."/>
            <person name="Rothschild-Mancinelli K."/>
            <person name="Lyhne E.K."/>
            <person name="Kogle M.E."/>
            <person name="Barry K."/>
            <person name="Clum A."/>
            <person name="Na H."/>
            <person name="Ledsgaard L."/>
            <person name="Lin J."/>
            <person name="Lipzen A."/>
            <person name="Kuo A."/>
            <person name="Riley R."/>
            <person name="Mondo S."/>
            <person name="LaButti K."/>
            <person name="Haridas S."/>
            <person name="Pangalinan J."/>
            <person name="Salamov A.A."/>
            <person name="Simmons B.A."/>
            <person name="Magnuson J.K."/>
            <person name="Chen J."/>
            <person name="Drula E."/>
            <person name="Henrissat B."/>
            <person name="Wiebenga A."/>
            <person name="Lubbers R.J."/>
            <person name="Gomes A.C."/>
            <person name="Macurrencykelacurrency M.R."/>
            <person name="Stajich J."/>
            <person name="Grigoriev I.V."/>
            <person name="Mortensen U.H."/>
            <person name="De vries R.P."/>
            <person name="Baker S.E."/>
            <person name="Andersen M.R."/>
        </authorList>
    </citation>
    <scope>NUCLEOTIDE SEQUENCE [LARGE SCALE GENOMIC DNA]</scope>
    <source>
        <strain evidence="2 3">CBS 756.74</strain>
    </source>
</reference>
<protein>
    <submittedName>
        <fullName evidence="2">Uncharacterized protein</fullName>
    </submittedName>
</protein>
<feature type="region of interest" description="Disordered" evidence="1">
    <location>
        <begin position="134"/>
        <end position="158"/>
    </location>
</feature>
<comment type="caution">
    <text evidence="2">The sequence shown here is derived from an EMBL/GenBank/DDBJ whole genome shotgun (WGS) entry which is preliminary data.</text>
</comment>
<sequence>MISSDEDSGDIAPQSVQATFPVSIRSSRRRRSRLSRPPTPPSACEESAHYPVFNPEDPRHNPALRANEWADDANGLSQAAHPTGSRHWMQSLTGRSLRRARTGLQALRSGLHRRSVHQTSDGEVVINGVWHSSDSAEASSDRHERRFSSTVSEASTEEDYDFGTHLYRTGCNYPSLSDDINDMHPSPPTSLPTLSTEADSPGEDSSPVTPDSDNPPRVDAHFDVQEEQTAVNLATTSTSTPPDEGSGSPVESLSSIGSLISGISDAAIPLDEAMADPPAGDIPETLEPGVPVEKTNVTSISCVASPTAPENPHTTQTPDDESAIEEEAIELPAKDTSVPETPHTDNIADDTGLKVSPADKDWQLNNVAVPEAAPGDIGDLNYFLTLNSLDDSDLSGSKSSDEDPSPNSLSEDDANGPINAWIPLDKGDRTSLPSLRDEYFLVDGKSTDLRPDRGDNPIKGERAFSGDGGLHSGPGLDRALSLRTQEIPEIIGPGGPMGLPSPLPLRGDREGSDSTEDYLVTYSLLHRHYFS</sequence>
<dbReference type="Proteomes" id="UP001610444">
    <property type="component" value="Unassembled WGS sequence"/>
</dbReference>
<feature type="region of interest" description="Disordered" evidence="1">
    <location>
        <begin position="303"/>
        <end position="322"/>
    </location>
</feature>
<feature type="region of interest" description="Disordered" evidence="1">
    <location>
        <begin position="233"/>
        <end position="254"/>
    </location>
</feature>
<dbReference type="EMBL" id="JBFXLR010000073">
    <property type="protein sequence ID" value="KAL2839558.1"/>
    <property type="molecule type" value="Genomic_DNA"/>
</dbReference>
<dbReference type="RefSeq" id="XP_070893601.1">
    <property type="nucleotide sequence ID" value="XM_071043600.1"/>
</dbReference>
<feature type="region of interest" description="Disordered" evidence="1">
    <location>
        <begin position="391"/>
        <end position="431"/>
    </location>
</feature>
<feature type="region of interest" description="Disordered" evidence="1">
    <location>
        <begin position="331"/>
        <end position="355"/>
    </location>
</feature>
<proteinExistence type="predicted"/>
<evidence type="ECO:0000313" key="2">
    <source>
        <dbReference type="EMBL" id="KAL2839558.1"/>
    </source>
</evidence>
<feature type="region of interest" description="Disordered" evidence="1">
    <location>
        <begin position="1"/>
        <end position="63"/>
    </location>
</feature>
<gene>
    <name evidence="2" type="ORF">BJX68DRAFT_258824</name>
</gene>
<feature type="region of interest" description="Disordered" evidence="1">
    <location>
        <begin position="445"/>
        <end position="512"/>
    </location>
</feature>
<accession>A0ABR4JHQ0</accession>
<evidence type="ECO:0000313" key="3">
    <source>
        <dbReference type="Proteomes" id="UP001610444"/>
    </source>
</evidence>